<proteinExistence type="predicted"/>
<evidence type="ECO:0000313" key="3">
    <source>
        <dbReference type="Proteomes" id="UP000824120"/>
    </source>
</evidence>
<evidence type="ECO:0000259" key="1">
    <source>
        <dbReference type="Pfam" id="PF25475"/>
    </source>
</evidence>
<dbReference type="Proteomes" id="UP000824120">
    <property type="component" value="Chromosome 4"/>
</dbReference>
<feature type="non-terminal residue" evidence="2">
    <location>
        <position position="114"/>
    </location>
</feature>
<dbReference type="PANTHER" id="PTHR35481">
    <property type="entry name" value="DNA-DIRECTED RNA POLYMERASE SUBUNIT ALPHA"/>
    <property type="match status" value="1"/>
</dbReference>
<dbReference type="EMBL" id="JACXVP010000004">
    <property type="protein sequence ID" value="KAG5609731.1"/>
    <property type="molecule type" value="Genomic_DNA"/>
</dbReference>
<accession>A0A9J5Z9R6</accession>
<keyword evidence="3" id="KW-1185">Reference proteome</keyword>
<name>A0A9J5Z9R6_SOLCO</name>
<comment type="caution">
    <text evidence="2">The sequence shown here is derived from an EMBL/GenBank/DDBJ whole genome shotgun (WGS) entry which is preliminary data.</text>
</comment>
<sequence>MLGTYNDWNRNNVSFEFNIYCEYLFVVFESNCVCAGIPQFVKNPWILPHSLKQQISSICKDNLKFNSLTETTLREMKGSFHTDVPPSYMNYVENRVAENLGQEYVQRKELYYVK</sequence>
<gene>
    <name evidence="2" type="ORF">H5410_021012</name>
</gene>
<dbReference type="Pfam" id="PF25475">
    <property type="entry name" value="DUF7903"/>
    <property type="match status" value="1"/>
</dbReference>
<reference evidence="2 3" key="1">
    <citation type="submission" date="2020-09" db="EMBL/GenBank/DDBJ databases">
        <title>De no assembly of potato wild relative species, Solanum commersonii.</title>
        <authorList>
            <person name="Cho K."/>
        </authorList>
    </citation>
    <scope>NUCLEOTIDE SEQUENCE [LARGE SCALE GENOMIC DNA]</scope>
    <source>
        <strain evidence="2">LZ3.2</strain>
        <tissue evidence="2">Leaf</tissue>
    </source>
</reference>
<dbReference type="InterPro" id="IPR057225">
    <property type="entry name" value="DUF7903"/>
</dbReference>
<dbReference type="OrthoDB" id="2014147at2759"/>
<dbReference type="PANTHER" id="PTHR35481:SF1">
    <property type="entry name" value="DNA-DIRECTED RNA POLYMERASE SUBUNIT ALPHA"/>
    <property type="match status" value="1"/>
</dbReference>
<dbReference type="AlphaFoldDB" id="A0A9J5Z9R6"/>
<feature type="domain" description="DUF7903" evidence="1">
    <location>
        <begin position="56"/>
        <end position="114"/>
    </location>
</feature>
<organism evidence="2 3">
    <name type="scientific">Solanum commersonii</name>
    <name type="common">Commerson's wild potato</name>
    <name type="synonym">Commerson's nightshade</name>
    <dbReference type="NCBI Taxonomy" id="4109"/>
    <lineage>
        <taxon>Eukaryota</taxon>
        <taxon>Viridiplantae</taxon>
        <taxon>Streptophyta</taxon>
        <taxon>Embryophyta</taxon>
        <taxon>Tracheophyta</taxon>
        <taxon>Spermatophyta</taxon>
        <taxon>Magnoliopsida</taxon>
        <taxon>eudicotyledons</taxon>
        <taxon>Gunneridae</taxon>
        <taxon>Pentapetalae</taxon>
        <taxon>asterids</taxon>
        <taxon>lamiids</taxon>
        <taxon>Solanales</taxon>
        <taxon>Solanaceae</taxon>
        <taxon>Solanoideae</taxon>
        <taxon>Solaneae</taxon>
        <taxon>Solanum</taxon>
    </lineage>
</organism>
<evidence type="ECO:0000313" key="2">
    <source>
        <dbReference type="EMBL" id="KAG5609731.1"/>
    </source>
</evidence>
<protein>
    <recommendedName>
        <fullName evidence="1">DUF7903 domain-containing protein</fullName>
    </recommendedName>
</protein>